<sequence length="271" mass="30415">MGVSSDTHEVDSDAPASPCSTATSNRARGQWTDAGKENDDGPHLRIFPPDTNARVIPQQAHLGRDAPRTLLLSNLAEGTSHADITSAVRGGQLLEVFMRPRAKYASVSFVHAQDAGAFYEYVRRHGLYISQKRVRDWELYWSADHFAQKVKFGASRNLVIRRCDPQLNEDEIRQDLEHIHKLVVIRAEFISGNCHVSTNSVFCASFARTCMMSRRKFKGSRIEYDVDECAQTLDRMPKHTRGLSTNATVLKTLPGANTMPNRFQLLGLDDE</sequence>
<feature type="compositionally biased region" description="Basic and acidic residues" evidence="1">
    <location>
        <begin position="34"/>
        <end position="43"/>
    </location>
</feature>
<keyword evidence="3" id="KW-1185">Reference proteome</keyword>
<protein>
    <submittedName>
        <fullName evidence="2">Negative regulator of differentiation-like protein</fullName>
    </submittedName>
</protein>
<dbReference type="EMBL" id="JPKY01000053">
    <property type="protein sequence ID" value="KFH44198.1"/>
    <property type="molecule type" value="Genomic_DNA"/>
</dbReference>
<dbReference type="OrthoDB" id="2935572at2759"/>
<accession>A0A086T4B6</accession>
<dbReference type="InterPro" id="IPR035979">
    <property type="entry name" value="RBD_domain_sf"/>
</dbReference>
<dbReference type="GO" id="GO:0003676">
    <property type="term" value="F:nucleic acid binding"/>
    <property type="evidence" value="ECO:0007669"/>
    <property type="project" value="InterPro"/>
</dbReference>
<dbReference type="HOGENOM" id="CLU_043434_2_0_1"/>
<dbReference type="SUPFAM" id="SSF54928">
    <property type="entry name" value="RNA-binding domain, RBD"/>
    <property type="match status" value="1"/>
</dbReference>
<dbReference type="STRING" id="857340.A0A086T4B6"/>
<feature type="compositionally biased region" description="Polar residues" evidence="1">
    <location>
        <begin position="18"/>
        <end position="27"/>
    </location>
</feature>
<evidence type="ECO:0000313" key="2">
    <source>
        <dbReference type="EMBL" id="KFH44198.1"/>
    </source>
</evidence>
<proteinExistence type="predicted"/>
<reference evidence="3" key="1">
    <citation type="journal article" date="2014" name="Genome Announc.">
        <title>Genome sequence and annotation of Acremonium chrysogenum, producer of the beta-lactam antibiotic cephalosporin C.</title>
        <authorList>
            <person name="Terfehr D."/>
            <person name="Dahlmann T.A."/>
            <person name="Specht T."/>
            <person name="Zadra I."/>
            <person name="Kuernsteiner H."/>
            <person name="Kueck U."/>
        </authorList>
    </citation>
    <scope>NUCLEOTIDE SEQUENCE [LARGE SCALE GENOMIC DNA]</scope>
    <source>
        <strain evidence="3">ATCC 11550 / CBS 779.69 / DSM 880 / IAM 14645 / JCM 23072 / IMI 49137</strain>
    </source>
</reference>
<comment type="caution">
    <text evidence="2">The sequence shown here is derived from an EMBL/GenBank/DDBJ whole genome shotgun (WGS) entry which is preliminary data.</text>
</comment>
<gene>
    <name evidence="2" type="ORF">ACRE_050520</name>
</gene>
<evidence type="ECO:0000256" key="1">
    <source>
        <dbReference type="SAM" id="MobiDB-lite"/>
    </source>
</evidence>
<feature type="region of interest" description="Disordered" evidence="1">
    <location>
        <begin position="1"/>
        <end position="46"/>
    </location>
</feature>
<evidence type="ECO:0000313" key="3">
    <source>
        <dbReference type="Proteomes" id="UP000029964"/>
    </source>
</evidence>
<dbReference type="Proteomes" id="UP000029964">
    <property type="component" value="Unassembled WGS sequence"/>
</dbReference>
<dbReference type="CDD" id="cd12261">
    <property type="entry name" value="RRM1_3_MRN1"/>
    <property type="match status" value="1"/>
</dbReference>
<name>A0A086T4B6_HAPC1</name>
<organism evidence="2 3">
    <name type="scientific">Hapsidospora chrysogenum (strain ATCC 11550 / CBS 779.69 / DSM 880 / IAM 14645 / JCM 23072 / IMI 49137)</name>
    <name type="common">Acremonium chrysogenum</name>
    <dbReference type="NCBI Taxonomy" id="857340"/>
    <lineage>
        <taxon>Eukaryota</taxon>
        <taxon>Fungi</taxon>
        <taxon>Dikarya</taxon>
        <taxon>Ascomycota</taxon>
        <taxon>Pezizomycotina</taxon>
        <taxon>Sordariomycetes</taxon>
        <taxon>Hypocreomycetidae</taxon>
        <taxon>Hypocreales</taxon>
        <taxon>Bionectriaceae</taxon>
        <taxon>Hapsidospora</taxon>
    </lineage>
</organism>
<dbReference type="AlphaFoldDB" id="A0A086T4B6"/>
<feature type="compositionally biased region" description="Basic and acidic residues" evidence="1">
    <location>
        <begin position="1"/>
        <end position="11"/>
    </location>
</feature>